<name>A0AA35R8D2_GEOBA</name>
<evidence type="ECO:0000313" key="13">
    <source>
        <dbReference type="EMBL" id="CAI8006232.1"/>
    </source>
</evidence>
<evidence type="ECO:0000256" key="4">
    <source>
        <dbReference type="ARBA" id="ARBA00022448"/>
    </source>
</evidence>
<dbReference type="Gene3D" id="1.20.1260.140">
    <property type="entry name" value="Alternative oxidase"/>
    <property type="match status" value="1"/>
</dbReference>
<accession>A0AA35R8D2</accession>
<keyword evidence="7" id="KW-0479">Metal-binding</keyword>
<protein>
    <submittedName>
        <fullName evidence="13">Alternative oxidase, mitochondrial</fullName>
    </submittedName>
</protein>
<evidence type="ECO:0000256" key="7">
    <source>
        <dbReference type="ARBA" id="ARBA00022723"/>
    </source>
</evidence>
<keyword evidence="4" id="KW-0813">Transport</keyword>
<dbReference type="GO" id="GO:0010230">
    <property type="term" value="P:alternative respiration"/>
    <property type="evidence" value="ECO:0007669"/>
    <property type="project" value="TreeGrafter"/>
</dbReference>
<keyword evidence="9" id="KW-1133">Transmembrane helix</keyword>
<dbReference type="AlphaFoldDB" id="A0AA35R8D2"/>
<dbReference type="EMBL" id="CASHTH010000670">
    <property type="protein sequence ID" value="CAI8006232.1"/>
    <property type="molecule type" value="Genomic_DNA"/>
</dbReference>
<organism evidence="13 14">
    <name type="scientific">Geodia barretti</name>
    <name type="common">Barrett's horny sponge</name>
    <dbReference type="NCBI Taxonomy" id="519541"/>
    <lineage>
        <taxon>Eukaryota</taxon>
        <taxon>Metazoa</taxon>
        <taxon>Porifera</taxon>
        <taxon>Demospongiae</taxon>
        <taxon>Heteroscleromorpha</taxon>
        <taxon>Tetractinellida</taxon>
        <taxon>Astrophorina</taxon>
        <taxon>Geodiidae</taxon>
        <taxon>Geodia</taxon>
    </lineage>
</organism>
<dbReference type="GO" id="GO:0009916">
    <property type="term" value="F:alternative oxidase activity"/>
    <property type="evidence" value="ECO:0007669"/>
    <property type="project" value="InterPro"/>
</dbReference>
<dbReference type="PANTHER" id="PTHR31803:SF3">
    <property type="entry name" value="ALTERNATIVE OXIDASE"/>
    <property type="match status" value="1"/>
</dbReference>
<comment type="subcellular location">
    <subcellularLocation>
        <location evidence="2">Membrane</location>
    </subcellularLocation>
</comment>
<keyword evidence="14" id="KW-1185">Reference proteome</keyword>
<dbReference type="GO" id="GO:0046872">
    <property type="term" value="F:metal ion binding"/>
    <property type="evidence" value="ECO:0007669"/>
    <property type="project" value="UniProtKB-KW"/>
</dbReference>
<proteinExistence type="inferred from homology"/>
<dbReference type="Pfam" id="PF01786">
    <property type="entry name" value="AOX"/>
    <property type="match status" value="1"/>
</dbReference>
<dbReference type="GO" id="GO:0016020">
    <property type="term" value="C:membrane"/>
    <property type="evidence" value="ECO:0007669"/>
    <property type="project" value="UniProtKB-SubCell"/>
</dbReference>
<comment type="caution">
    <text evidence="13">The sequence shown here is derived from an EMBL/GenBank/DDBJ whole genome shotgun (WGS) entry which is preliminary data.</text>
</comment>
<evidence type="ECO:0000256" key="5">
    <source>
        <dbReference type="ARBA" id="ARBA00022660"/>
    </source>
</evidence>
<keyword evidence="11" id="KW-0408">Iron</keyword>
<dbReference type="PANTHER" id="PTHR31803">
    <property type="entry name" value="ALTERNATIVE OXIDASE"/>
    <property type="match status" value="1"/>
</dbReference>
<evidence type="ECO:0000256" key="2">
    <source>
        <dbReference type="ARBA" id="ARBA00004370"/>
    </source>
</evidence>
<comment type="cofactor">
    <cofactor evidence="1">
        <name>Fe cation</name>
        <dbReference type="ChEBI" id="CHEBI:24875"/>
    </cofactor>
</comment>
<keyword evidence="10" id="KW-0560">Oxidoreductase</keyword>
<keyword evidence="12" id="KW-0472">Membrane</keyword>
<evidence type="ECO:0000256" key="6">
    <source>
        <dbReference type="ARBA" id="ARBA00022692"/>
    </source>
</evidence>
<evidence type="ECO:0000256" key="10">
    <source>
        <dbReference type="ARBA" id="ARBA00023002"/>
    </source>
</evidence>
<dbReference type="Proteomes" id="UP001174909">
    <property type="component" value="Unassembled WGS sequence"/>
</dbReference>
<evidence type="ECO:0000256" key="1">
    <source>
        <dbReference type="ARBA" id="ARBA00001962"/>
    </source>
</evidence>
<evidence type="ECO:0000313" key="14">
    <source>
        <dbReference type="Proteomes" id="UP001174909"/>
    </source>
</evidence>
<dbReference type="InterPro" id="IPR002680">
    <property type="entry name" value="AOX"/>
</dbReference>
<reference evidence="13" key="1">
    <citation type="submission" date="2023-03" db="EMBL/GenBank/DDBJ databases">
        <authorList>
            <person name="Steffen K."/>
            <person name="Cardenas P."/>
        </authorList>
    </citation>
    <scope>NUCLEOTIDE SEQUENCE</scope>
</reference>
<dbReference type="InterPro" id="IPR038659">
    <property type="entry name" value="AOX_sf"/>
</dbReference>
<gene>
    <name evidence="13" type="ORF">GBAR_LOCUS4610</name>
</gene>
<evidence type="ECO:0000256" key="3">
    <source>
        <dbReference type="ARBA" id="ARBA00008388"/>
    </source>
</evidence>
<keyword evidence="8" id="KW-0249">Electron transport</keyword>
<evidence type="ECO:0000256" key="8">
    <source>
        <dbReference type="ARBA" id="ARBA00022982"/>
    </source>
</evidence>
<evidence type="ECO:0000256" key="11">
    <source>
        <dbReference type="ARBA" id="ARBA00023004"/>
    </source>
</evidence>
<dbReference type="GO" id="GO:0005739">
    <property type="term" value="C:mitochondrion"/>
    <property type="evidence" value="ECO:0007669"/>
    <property type="project" value="TreeGrafter"/>
</dbReference>
<keyword evidence="5" id="KW-0679">Respiratory chain</keyword>
<evidence type="ECO:0000256" key="12">
    <source>
        <dbReference type="ARBA" id="ARBA00023136"/>
    </source>
</evidence>
<comment type="similarity">
    <text evidence="3">Belongs to the alternative oxidase family.</text>
</comment>
<keyword evidence="6" id="KW-0812">Transmembrane</keyword>
<sequence>MLRTGFDLLSGYSWGKRFGTLDEKKWLSTIIYLKRQWPEYIPGMIGAMVRHLKSLRRMTRDHGWIHTLLEEAENERMHLLTAMELRRPGPLFKIAVIGTQGVH</sequence>
<evidence type="ECO:0000256" key="9">
    <source>
        <dbReference type="ARBA" id="ARBA00022989"/>
    </source>
</evidence>